<dbReference type="EMBL" id="NBSH01000001">
    <property type="protein sequence ID" value="ORX41181.1"/>
    <property type="molecule type" value="Genomic_DNA"/>
</dbReference>
<protein>
    <submittedName>
        <fullName evidence="2">Uncharacterized protein</fullName>
    </submittedName>
</protein>
<dbReference type="InParanoid" id="A0A1Y1UT44"/>
<reference evidence="2 3" key="1">
    <citation type="submission" date="2017-03" db="EMBL/GenBank/DDBJ databases">
        <title>Widespread Adenine N6-methylation of Active Genes in Fungi.</title>
        <authorList>
            <consortium name="DOE Joint Genome Institute"/>
            <person name="Mondo S.J."/>
            <person name="Dannebaum R.O."/>
            <person name="Kuo R.C."/>
            <person name="Louie K.B."/>
            <person name="Bewick A.J."/>
            <person name="Labutti K."/>
            <person name="Haridas S."/>
            <person name="Kuo A."/>
            <person name="Salamov A."/>
            <person name="Ahrendt S.R."/>
            <person name="Lau R."/>
            <person name="Bowen B.P."/>
            <person name="Lipzen A."/>
            <person name="Sullivan W."/>
            <person name="Andreopoulos W.B."/>
            <person name="Clum A."/>
            <person name="Lindquist E."/>
            <person name="Daum C."/>
            <person name="Northen T.R."/>
            <person name="Ramamoorthy G."/>
            <person name="Schmitz R.J."/>
            <person name="Gryganskyi A."/>
            <person name="Culley D."/>
            <person name="Magnuson J."/>
            <person name="James T.Y."/>
            <person name="O'Malley M.A."/>
            <person name="Stajich J.E."/>
            <person name="Spatafora J.W."/>
            <person name="Visel A."/>
            <person name="Grigoriev I.V."/>
        </authorList>
    </citation>
    <scope>NUCLEOTIDE SEQUENCE [LARGE SCALE GENOMIC DNA]</scope>
    <source>
        <strain evidence="2 3">NRRL Y-17943</strain>
    </source>
</reference>
<accession>A0A1Y1UT44</accession>
<feature type="compositionally biased region" description="Polar residues" evidence="1">
    <location>
        <begin position="61"/>
        <end position="70"/>
    </location>
</feature>
<dbReference type="AlphaFoldDB" id="A0A1Y1UT44"/>
<evidence type="ECO:0000256" key="1">
    <source>
        <dbReference type="SAM" id="MobiDB-lite"/>
    </source>
</evidence>
<keyword evidence="3" id="KW-1185">Reference proteome</keyword>
<dbReference type="Proteomes" id="UP000193218">
    <property type="component" value="Unassembled WGS sequence"/>
</dbReference>
<name>A0A1Y1UT44_9TREE</name>
<feature type="region of interest" description="Disordered" evidence="1">
    <location>
        <begin position="48"/>
        <end position="79"/>
    </location>
</feature>
<organism evidence="2 3">
    <name type="scientific">Kockovaella imperatae</name>
    <dbReference type="NCBI Taxonomy" id="4999"/>
    <lineage>
        <taxon>Eukaryota</taxon>
        <taxon>Fungi</taxon>
        <taxon>Dikarya</taxon>
        <taxon>Basidiomycota</taxon>
        <taxon>Agaricomycotina</taxon>
        <taxon>Tremellomycetes</taxon>
        <taxon>Tremellales</taxon>
        <taxon>Cuniculitremaceae</taxon>
        <taxon>Kockovaella</taxon>
    </lineage>
</organism>
<dbReference type="RefSeq" id="XP_021874860.1">
    <property type="nucleotide sequence ID" value="XM_022012880.1"/>
</dbReference>
<gene>
    <name evidence="2" type="ORF">BD324DRAFT_47206</name>
</gene>
<evidence type="ECO:0000313" key="2">
    <source>
        <dbReference type="EMBL" id="ORX41181.1"/>
    </source>
</evidence>
<comment type="caution">
    <text evidence="2">The sequence shown here is derived from an EMBL/GenBank/DDBJ whole genome shotgun (WGS) entry which is preliminary data.</text>
</comment>
<proteinExistence type="predicted"/>
<sequence>MQAANIVETPEELKNQATRSQYQQSCRWFHHSPRQTRPLRGMLTTRWATVDTPPRAPTGQGEKSISANSSYRKREQRSRCQPREHVPAWYCTGIVPAAFSAEVSPSSNRGGFGSDDVAVSYWALSYAIHVACNDSRSAAWLEFRIQIQTAHRPKVMIGTCGCQQ</sequence>
<evidence type="ECO:0000313" key="3">
    <source>
        <dbReference type="Proteomes" id="UP000193218"/>
    </source>
</evidence>
<dbReference type="GeneID" id="33554688"/>